<name>A0A8J2YLJ6_9BACL</name>
<evidence type="ECO:0000313" key="2">
    <source>
        <dbReference type="Proteomes" id="UP000628775"/>
    </source>
</evidence>
<reference evidence="1" key="1">
    <citation type="journal article" date="2014" name="Int. J. Syst. Evol. Microbiol.">
        <title>Complete genome sequence of Corynebacterium casei LMG S-19264T (=DSM 44701T), isolated from a smear-ripened cheese.</title>
        <authorList>
            <consortium name="US DOE Joint Genome Institute (JGI-PGF)"/>
            <person name="Walter F."/>
            <person name="Albersmeier A."/>
            <person name="Kalinowski J."/>
            <person name="Ruckert C."/>
        </authorList>
    </citation>
    <scope>NUCLEOTIDE SEQUENCE</scope>
    <source>
        <strain evidence="1">CGMCC 1.15371</strain>
    </source>
</reference>
<comment type="caution">
    <text evidence="1">The sequence shown here is derived from an EMBL/GenBank/DDBJ whole genome shotgun (WGS) entry which is preliminary data.</text>
</comment>
<sequence length="130" mass="14917">MGMMSKLSAFFNSHVETSERNEDETLRTHYYKTTKDKLMDGIQSLIASEERFSLLDASKERGEISVNVVRGKKGFLVITVVNVRPFKTSVDISFTVEKGMNLGYGQKMIRQFYQRLDKEYTFVGVGINEQ</sequence>
<reference evidence="1" key="2">
    <citation type="submission" date="2020-09" db="EMBL/GenBank/DDBJ databases">
        <authorList>
            <person name="Sun Q."/>
            <person name="Zhou Y."/>
        </authorList>
    </citation>
    <scope>NUCLEOTIDE SEQUENCE</scope>
    <source>
        <strain evidence="1">CGMCC 1.15371</strain>
    </source>
</reference>
<proteinExistence type="predicted"/>
<dbReference type="AlphaFoldDB" id="A0A8J2YLJ6"/>
<dbReference type="EMBL" id="BMIR01000020">
    <property type="protein sequence ID" value="GGE51928.1"/>
    <property type="molecule type" value="Genomic_DNA"/>
</dbReference>
<accession>A0A8J2YLJ6</accession>
<dbReference type="Proteomes" id="UP000628775">
    <property type="component" value="Unassembled WGS sequence"/>
</dbReference>
<gene>
    <name evidence="1" type="ORF">GCM10011391_33440</name>
</gene>
<organism evidence="1 2">
    <name type="scientific">Pullulanibacillus camelliae</name>
    <dbReference type="NCBI Taxonomy" id="1707096"/>
    <lineage>
        <taxon>Bacteria</taxon>
        <taxon>Bacillati</taxon>
        <taxon>Bacillota</taxon>
        <taxon>Bacilli</taxon>
        <taxon>Bacillales</taxon>
        <taxon>Sporolactobacillaceae</taxon>
        <taxon>Pullulanibacillus</taxon>
    </lineage>
</organism>
<keyword evidence="2" id="KW-1185">Reference proteome</keyword>
<dbReference type="RefSeq" id="WP_188697002.1">
    <property type="nucleotide sequence ID" value="NZ_BMIR01000020.1"/>
</dbReference>
<evidence type="ECO:0000313" key="1">
    <source>
        <dbReference type="EMBL" id="GGE51928.1"/>
    </source>
</evidence>
<protein>
    <recommendedName>
        <fullName evidence="3">Cytosolic protein</fullName>
    </recommendedName>
</protein>
<evidence type="ECO:0008006" key="3">
    <source>
        <dbReference type="Google" id="ProtNLM"/>
    </source>
</evidence>